<dbReference type="PROSITE" id="PS50042">
    <property type="entry name" value="CNMP_BINDING_3"/>
    <property type="match status" value="1"/>
</dbReference>
<dbReference type="Gene3D" id="1.10.10.10">
    <property type="entry name" value="Winged helix-like DNA-binding domain superfamily/Winged helix DNA-binding domain"/>
    <property type="match status" value="1"/>
</dbReference>
<dbReference type="Gene3D" id="2.60.120.10">
    <property type="entry name" value="Jelly Rolls"/>
    <property type="match status" value="1"/>
</dbReference>
<dbReference type="PROSITE" id="PS50110">
    <property type="entry name" value="RESPONSE_REGULATORY"/>
    <property type="match status" value="1"/>
</dbReference>
<feature type="domain" description="Cyclic nucleotide-binding" evidence="8">
    <location>
        <begin position="146"/>
        <end position="241"/>
    </location>
</feature>
<dbReference type="InterPro" id="IPR012318">
    <property type="entry name" value="HTH_CRP"/>
</dbReference>
<keyword evidence="1 6" id="KW-0597">Phosphoprotein</keyword>
<dbReference type="SUPFAM" id="SSF52172">
    <property type="entry name" value="CheY-like"/>
    <property type="match status" value="1"/>
</dbReference>
<evidence type="ECO:0000256" key="2">
    <source>
        <dbReference type="ARBA" id="ARBA00023012"/>
    </source>
</evidence>
<organism evidence="11 12">
    <name type="scientific">Cyclobacterium jeungdonense</name>
    <dbReference type="NCBI Taxonomy" id="708087"/>
    <lineage>
        <taxon>Bacteria</taxon>
        <taxon>Pseudomonadati</taxon>
        <taxon>Bacteroidota</taxon>
        <taxon>Cytophagia</taxon>
        <taxon>Cytophagales</taxon>
        <taxon>Cyclobacteriaceae</taxon>
        <taxon>Cyclobacterium</taxon>
    </lineage>
</organism>
<evidence type="ECO:0000256" key="6">
    <source>
        <dbReference type="PROSITE-ProRule" id="PRU00169"/>
    </source>
</evidence>
<name>A0ABT8CCN9_9BACT</name>
<dbReference type="InterPro" id="IPR018490">
    <property type="entry name" value="cNMP-bd_dom_sf"/>
</dbReference>
<gene>
    <name evidence="11" type="ORF">QWZ15_20210</name>
</gene>
<keyword evidence="3" id="KW-0805">Transcription regulation</keyword>
<dbReference type="SUPFAM" id="SSF46785">
    <property type="entry name" value="Winged helix' DNA-binding domain"/>
    <property type="match status" value="1"/>
</dbReference>
<dbReference type="SMART" id="SM00100">
    <property type="entry name" value="cNMP"/>
    <property type="match status" value="1"/>
</dbReference>
<evidence type="ECO:0000259" key="9">
    <source>
        <dbReference type="PROSITE" id="PS50110"/>
    </source>
</evidence>
<dbReference type="SMART" id="SM00448">
    <property type="entry name" value="REC"/>
    <property type="match status" value="1"/>
</dbReference>
<feature type="modified residue" description="4-aspartylphosphate" evidence="6">
    <location>
        <position position="53"/>
    </location>
</feature>
<feature type="coiled-coil region" evidence="7">
    <location>
        <begin position="245"/>
        <end position="272"/>
    </location>
</feature>
<reference evidence="12" key="1">
    <citation type="journal article" date="2019" name="Int. J. Syst. Evol. Microbiol.">
        <title>The Global Catalogue of Microorganisms (GCM) 10K type strain sequencing project: providing services to taxonomists for standard genome sequencing and annotation.</title>
        <authorList>
            <consortium name="The Broad Institute Genomics Platform"/>
            <consortium name="The Broad Institute Genome Sequencing Center for Infectious Disease"/>
            <person name="Wu L."/>
            <person name="Ma J."/>
        </authorList>
    </citation>
    <scope>NUCLEOTIDE SEQUENCE [LARGE SCALE GENOMIC DNA]</scope>
    <source>
        <strain evidence="12">CECT 7706</strain>
    </source>
</reference>
<feature type="domain" description="Response regulatory" evidence="9">
    <location>
        <begin position="4"/>
        <end position="120"/>
    </location>
</feature>
<dbReference type="InterPro" id="IPR001789">
    <property type="entry name" value="Sig_transdc_resp-reg_receiver"/>
</dbReference>
<dbReference type="InterPro" id="IPR014710">
    <property type="entry name" value="RmlC-like_jellyroll"/>
</dbReference>
<evidence type="ECO:0000313" key="11">
    <source>
        <dbReference type="EMBL" id="MDN3690156.1"/>
    </source>
</evidence>
<evidence type="ECO:0000256" key="1">
    <source>
        <dbReference type="ARBA" id="ARBA00022553"/>
    </source>
</evidence>
<keyword evidence="5" id="KW-0804">Transcription</keyword>
<keyword evidence="4" id="KW-0238">DNA-binding</keyword>
<dbReference type="InterPro" id="IPR039420">
    <property type="entry name" value="WalR-like"/>
</dbReference>
<evidence type="ECO:0000256" key="4">
    <source>
        <dbReference type="ARBA" id="ARBA00023125"/>
    </source>
</evidence>
<dbReference type="InterPro" id="IPR011006">
    <property type="entry name" value="CheY-like_superfamily"/>
</dbReference>
<keyword evidence="12" id="KW-1185">Reference proteome</keyword>
<proteinExistence type="predicted"/>
<dbReference type="SMART" id="SM00419">
    <property type="entry name" value="HTH_CRP"/>
    <property type="match status" value="1"/>
</dbReference>
<dbReference type="EMBL" id="JAUFQS010000047">
    <property type="protein sequence ID" value="MDN3690156.1"/>
    <property type="molecule type" value="Genomic_DNA"/>
</dbReference>
<dbReference type="CDD" id="cd00038">
    <property type="entry name" value="CAP_ED"/>
    <property type="match status" value="1"/>
</dbReference>
<dbReference type="PROSITE" id="PS51063">
    <property type="entry name" value="HTH_CRP_2"/>
    <property type="match status" value="1"/>
</dbReference>
<dbReference type="InterPro" id="IPR000595">
    <property type="entry name" value="cNMP-bd_dom"/>
</dbReference>
<dbReference type="PANTHER" id="PTHR48111:SF1">
    <property type="entry name" value="TWO-COMPONENT RESPONSE REGULATOR ORR33"/>
    <property type="match status" value="1"/>
</dbReference>
<evidence type="ECO:0000313" key="12">
    <source>
        <dbReference type="Proteomes" id="UP001236663"/>
    </source>
</evidence>
<evidence type="ECO:0000259" key="10">
    <source>
        <dbReference type="PROSITE" id="PS51063"/>
    </source>
</evidence>
<protein>
    <submittedName>
        <fullName evidence="11">Response regulator</fullName>
    </submittedName>
</protein>
<dbReference type="PANTHER" id="PTHR48111">
    <property type="entry name" value="REGULATOR OF RPOS"/>
    <property type="match status" value="1"/>
</dbReference>
<dbReference type="Pfam" id="PF00027">
    <property type="entry name" value="cNMP_binding"/>
    <property type="match status" value="1"/>
</dbReference>
<evidence type="ECO:0000256" key="3">
    <source>
        <dbReference type="ARBA" id="ARBA00023015"/>
    </source>
</evidence>
<evidence type="ECO:0000256" key="5">
    <source>
        <dbReference type="ARBA" id="ARBA00023163"/>
    </source>
</evidence>
<comment type="caution">
    <text evidence="11">The sequence shown here is derived from an EMBL/GenBank/DDBJ whole genome shotgun (WGS) entry which is preliminary data.</text>
</comment>
<dbReference type="RefSeq" id="WP_163383335.1">
    <property type="nucleotide sequence ID" value="NZ_JAUFQS010000047.1"/>
</dbReference>
<sequence>MIYTILLIEDNLEMAENISAILKLAGYSVIYAQNGRTGVELAQQNHPDLILCDIMMPEMDGFTVLHILSKMEDTSGIPFIFLTAKAEKSDFRAGMNLGADDYISKPFDGVDLLKVIELRLRKKAFRPSAPIQDEPVFNQHAKGLLEFKKLYENKARRIFRKKDLIYMEGQNPNHLFYILKGQVKTYKVNHFGKELIIDIHEEGSFLGYLPLLEDKPYNENAEALVDVEISFIPKPDFLSMMFTNKEVANIFIKMLSNNLEEMENRLLDIAYQSVRQRVAGTLLKIGKQHTGNTENRAISIARRDISSIVGTTTESLNRTLADFKDEKLIEINPDGLKILNLPQLERIVNL</sequence>
<dbReference type="Pfam" id="PF00072">
    <property type="entry name" value="Response_reg"/>
    <property type="match status" value="1"/>
</dbReference>
<accession>A0ABT8CCN9</accession>
<dbReference type="SUPFAM" id="SSF51206">
    <property type="entry name" value="cAMP-binding domain-like"/>
    <property type="match status" value="1"/>
</dbReference>
<dbReference type="CDD" id="cd17574">
    <property type="entry name" value="REC_OmpR"/>
    <property type="match status" value="1"/>
</dbReference>
<keyword evidence="7" id="KW-0175">Coiled coil</keyword>
<evidence type="ECO:0000259" key="8">
    <source>
        <dbReference type="PROSITE" id="PS50042"/>
    </source>
</evidence>
<keyword evidence="2" id="KW-0902">Two-component regulatory system</keyword>
<evidence type="ECO:0000256" key="7">
    <source>
        <dbReference type="SAM" id="Coils"/>
    </source>
</evidence>
<dbReference type="Pfam" id="PF13545">
    <property type="entry name" value="HTH_Crp_2"/>
    <property type="match status" value="1"/>
</dbReference>
<feature type="domain" description="HTH crp-type" evidence="10">
    <location>
        <begin position="272"/>
        <end position="342"/>
    </location>
</feature>
<dbReference type="InterPro" id="IPR036388">
    <property type="entry name" value="WH-like_DNA-bd_sf"/>
</dbReference>
<dbReference type="InterPro" id="IPR036390">
    <property type="entry name" value="WH_DNA-bd_sf"/>
</dbReference>
<dbReference type="Proteomes" id="UP001236663">
    <property type="component" value="Unassembled WGS sequence"/>
</dbReference>
<dbReference type="Gene3D" id="3.40.50.2300">
    <property type="match status" value="1"/>
</dbReference>